<gene>
    <name evidence="1" type="ORF">JCM19237_6211</name>
</gene>
<dbReference type="GO" id="GO:0008870">
    <property type="term" value="F:galactoside O-acetyltransferase activity"/>
    <property type="evidence" value="ECO:0007669"/>
    <property type="project" value="UniProtKB-EC"/>
</dbReference>
<dbReference type="STRING" id="754436.JCM19237_6211"/>
<accession>A0A090QM48</accession>
<proteinExistence type="predicted"/>
<evidence type="ECO:0000313" key="2">
    <source>
        <dbReference type="Proteomes" id="UP000029227"/>
    </source>
</evidence>
<keyword evidence="1" id="KW-0012">Acyltransferase</keyword>
<reference evidence="1 2" key="1">
    <citation type="journal article" date="2014" name="Genome Announc.">
        <title>Draft Genome Sequences of Two Vibrionaceae Species, Vibrio ponticus C121 and Photobacterium aphoticum C119, Isolated as Coral Reef Microbiota.</title>
        <authorList>
            <person name="Al-saari N."/>
            <person name="Meirelles P.M."/>
            <person name="Mino S."/>
            <person name="Suda W."/>
            <person name="Oshima K."/>
            <person name="Hattori M."/>
            <person name="Ohkuma M."/>
            <person name="Thompson F.L."/>
            <person name="Gomez-Gil B."/>
            <person name="Sawabe T."/>
            <person name="Sawabe T."/>
        </authorList>
    </citation>
    <scope>NUCLEOTIDE SEQUENCE [LARGE SCALE GENOMIC DNA]</scope>
    <source>
        <strain evidence="1 2">JCM 19237</strain>
    </source>
</reference>
<sequence>MWQSHHRRLRHDWPNVTLCTAGHPLDAETRYTYEEFAKPIHIADKVWIAPM</sequence>
<dbReference type="InterPro" id="IPR011004">
    <property type="entry name" value="Trimer_LpxA-like_sf"/>
</dbReference>
<evidence type="ECO:0000313" key="1">
    <source>
        <dbReference type="EMBL" id="GAL03318.1"/>
    </source>
</evidence>
<dbReference type="EMBL" id="BBMN01000001">
    <property type="protein sequence ID" value="GAL03318.1"/>
    <property type="molecule type" value="Genomic_DNA"/>
</dbReference>
<dbReference type="Gene3D" id="2.160.10.10">
    <property type="entry name" value="Hexapeptide repeat proteins"/>
    <property type="match status" value="1"/>
</dbReference>
<protein>
    <submittedName>
        <fullName evidence="1">Galactoside O-acetyltransferase</fullName>
        <ecNumber evidence="1">2.3.1.18</ecNumber>
    </submittedName>
</protein>
<dbReference type="SUPFAM" id="SSF51161">
    <property type="entry name" value="Trimeric LpxA-like enzymes"/>
    <property type="match status" value="1"/>
</dbReference>
<organism evidence="1 2">
    <name type="scientific">Photobacterium aphoticum</name>
    <dbReference type="NCBI Taxonomy" id="754436"/>
    <lineage>
        <taxon>Bacteria</taxon>
        <taxon>Pseudomonadati</taxon>
        <taxon>Pseudomonadota</taxon>
        <taxon>Gammaproteobacteria</taxon>
        <taxon>Vibrionales</taxon>
        <taxon>Vibrionaceae</taxon>
        <taxon>Photobacterium</taxon>
    </lineage>
</organism>
<comment type="caution">
    <text evidence="1">The sequence shown here is derived from an EMBL/GenBank/DDBJ whole genome shotgun (WGS) entry which is preliminary data.</text>
</comment>
<dbReference type="AlphaFoldDB" id="A0A090QM48"/>
<dbReference type="Proteomes" id="UP000029227">
    <property type="component" value="Unassembled WGS sequence"/>
</dbReference>
<name>A0A090QM48_9GAMM</name>
<dbReference type="EC" id="2.3.1.18" evidence="1"/>
<keyword evidence="1" id="KW-0808">Transferase</keyword>